<dbReference type="InterPro" id="IPR015943">
    <property type="entry name" value="WD40/YVTN_repeat-like_dom_sf"/>
</dbReference>
<dbReference type="CDD" id="cd15482">
    <property type="entry name" value="Sialidase_non-viral"/>
    <property type="match status" value="2"/>
</dbReference>
<dbReference type="Gene3D" id="2.130.10.10">
    <property type="entry name" value="YVTN repeat-like/Quinoprotein amine dehydrogenase"/>
    <property type="match status" value="2"/>
</dbReference>
<dbReference type="PANTHER" id="PTHR43739:SF2">
    <property type="entry name" value="OLIGOXYLOGLUCAN-REDUCING END-SPECIFIC XYLOGLUCANASE-RELATED"/>
    <property type="match status" value="1"/>
</dbReference>
<evidence type="ECO:0000256" key="5">
    <source>
        <dbReference type="ARBA" id="ARBA00023295"/>
    </source>
</evidence>
<feature type="chain" id="PRO_5033987049" description="Xyloglucanase" evidence="8">
    <location>
        <begin position="25"/>
        <end position="798"/>
    </location>
</feature>
<feature type="signal peptide" evidence="8">
    <location>
        <begin position="1"/>
        <end position="24"/>
    </location>
</feature>
<protein>
    <recommendedName>
        <fullName evidence="11">Xyloglucanase</fullName>
    </recommendedName>
</protein>
<keyword evidence="10" id="KW-1185">Reference proteome</keyword>
<sequence>MRSLYCVASVACSLLAATVNGAASQAFSWKNVRIGGGGGFVPGIIFNPSAKGLAYARTDIGGAYRLNSDDSWTPLTDWANNTNWHDWGIDALATDPIDTNRLYLAVGMYTNDWDPNMGSILRSTDQGATWAETKLPFKVGGNMPGRGVGERLAIDPNQNSILYFGARSGHGLYKSTDYGVTWSSVTSFTWPGTYFQNASSSYTSDPVGIAWVTFDSTSASPGTATPRIFVGVMDVGQSVFRSEDGGSTWAWVSGEPMMGFLPHKGVLSPAEKTLYISYANGAGPYDGSNGTVHKYNISTGVWTDISPTSLSATNYGYGGLAVDLQKPGTLMVAALNDWWPDELIWRSNDSGKTWSPIWAWSSYPSRNFYDISAAPWLQDTTSTAQFVSQVGWMVEALSIDPFDSNHWLYGTGATIYGGHDLLKWDSGHNVTLKSLATGIEETAVQSLLTPPGGPPLLSAVGDIGGFYHSSLDIAPSQAFHNPTYGSTHDLDYAGNKPANIVRSGESSTAIQVATSSDSGVTWSADYGASTSTPPGKVAYSADADTVLLMTSNGPLVSKFTATFSAVSTLPSGAVIASDKKNNSVFYGGSGGSAVTFAKTVTLGSSTAVNQIRVHPTVAGDVWATTDTGLFHSLDFGNTFTKVSSGVTAGYGFALGAGSTTAEYPVIYGFFTVDGTTALFKTEDAGLNWAMISDAAHGFGSASANCVGADMSIYGRVFVGTNGRGIFYGSPSGSLPSATASSSQSASGSAAKTASGTPTIQVSSSKITTTTSQATTLTAASSSAANSKSTLVSTTISSY</sequence>
<gene>
    <name evidence="9" type="ORF">G7Y89_g11638</name>
</gene>
<keyword evidence="6" id="KW-0624">Polysaccharide degradation</keyword>
<name>A0A8H4RAI0_9HELO</name>
<dbReference type="AlphaFoldDB" id="A0A8H4RAI0"/>
<dbReference type="PANTHER" id="PTHR43739">
    <property type="entry name" value="XYLOGLUCANASE (EUROFUNG)"/>
    <property type="match status" value="1"/>
</dbReference>
<evidence type="ECO:0000256" key="8">
    <source>
        <dbReference type="SAM" id="SignalP"/>
    </source>
</evidence>
<evidence type="ECO:0000313" key="10">
    <source>
        <dbReference type="Proteomes" id="UP000566819"/>
    </source>
</evidence>
<dbReference type="EMBL" id="JAAMPI010001137">
    <property type="protein sequence ID" value="KAF4626525.1"/>
    <property type="molecule type" value="Genomic_DNA"/>
</dbReference>
<evidence type="ECO:0000256" key="7">
    <source>
        <dbReference type="ARBA" id="ARBA00037986"/>
    </source>
</evidence>
<dbReference type="GO" id="GO:0016798">
    <property type="term" value="F:hydrolase activity, acting on glycosyl bonds"/>
    <property type="evidence" value="ECO:0007669"/>
    <property type="project" value="UniProtKB-KW"/>
</dbReference>
<evidence type="ECO:0000256" key="3">
    <source>
        <dbReference type="ARBA" id="ARBA00023001"/>
    </source>
</evidence>
<evidence type="ECO:0000256" key="2">
    <source>
        <dbReference type="ARBA" id="ARBA00022801"/>
    </source>
</evidence>
<dbReference type="GO" id="GO:0010411">
    <property type="term" value="P:xyloglucan metabolic process"/>
    <property type="evidence" value="ECO:0007669"/>
    <property type="project" value="TreeGrafter"/>
</dbReference>
<evidence type="ECO:0008006" key="11">
    <source>
        <dbReference type="Google" id="ProtNLM"/>
    </source>
</evidence>
<evidence type="ECO:0000256" key="4">
    <source>
        <dbReference type="ARBA" id="ARBA00023277"/>
    </source>
</evidence>
<evidence type="ECO:0000256" key="1">
    <source>
        <dbReference type="ARBA" id="ARBA00022729"/>
    </source>
</evidence>
<keyword evidence="4" id="KW-0119">Carbohydrate metabolism</keyword>
<proteinExistence type="inferred from homology"/>
<evidence type="ECO:0000313" key="9">
    <source>
        <dbReference type="EMBL" id="KAF4626525.1"/>
    </source>
</evidence>
<comment type="similarity">
    <text evidence="7">Belongs to the glycosyl hydrolase 74 family.</text>
</comment>
<organism evidence="9 10">
    <name type="scientific">Cudoniella acicularis</name>
    <dbReference type="NCBI Taxonomy" id="354080"/>
    <lineage>
        <taxon>Eukaryota</taxon>
        <taxon>Fungi</taxon>
        <taxon>Dikarya</taxon>
        <taxon>Ascomycota</taxon>
        <taxon>Pezizomycotina</taxon>
        <taxon>Leotiomycetes</taxon>
        <taxon>Helotiales</taxon>
        <taxon>Tricladiaceae</taxon>
        <taxon>Cudoniella</taxon>
    </lineage>
</organism>
<dbReference type="OrthoDB" id="2151161at2759"/>
<dbReference type="GO" id="GO:0030245">
    <property type="term" value="P:cellulose catabolic process"/>
    <property type="evidence" value="ECO:0007669"/>
    <property type="project" value="UniProtKB-KW"/>
</dbReference>
<accession>A0A8H4RAI0</accession>
<dbReference type="FunFam" id="2.130.10.10:FF:000534">
    <property type="entry name" value="Xyloglucanase Xgh74A"/>
    <property type="match status" value="1"/>
</dbReference>
<keyword evidence="2" id="KW-0378">Hydrolase</keyword>
<keyword evidence="1 8" id="KW-0732">Signal</keyword>
<evidence type="ECO:0000256" key="6">
    <source>
        <dbReference type="ARBA" id="ARBA00023326"/>
    </source>
</evidence>
<dbReference type="SUPFAM" id="SSF110296">
    <property type="entry name" value="Oligoxyloglucan reducing end-specific cellobiohydrolase"/>
    <property type="match status" value="2"/>
</dbReference>
<dbReference type="InterPro" id="IPR052025">
    <property type="entry name" value="Xyloglucanase_GH74"/>
</dbReference>
<comment type="caution">
    <text evidence="9">The sequence shown here is derived from an EMBL/GenBank/DDBJ whole genome shotgun (WGS) entry which is preliminary data.</text>
</comment>
<keyword evidence="3" id="KW-0136">Cellulose degradation</keyword>
<reference evidence="9 10" key="1">
    <citation type="submission" date="2020-03" db="EMBL/GenBank/DDBJ databases">
        <title>Draft Genome Sequence of Cudoniella acicularis.</title>
        <authorList>
            <person name="Buettner E."/>
            <person name="Kellner H."/>
        </authorList>
    </citation>
    <scope>NUCLEOTIDE SEQUENCE [LARGE SCALE GENOMIC DNA]</scope>
    <source>
        <strain evidence="9 10">DSM 108380</strain>
    </source>
</reference>
<keyword evidence="5" id="KW-0326">Glycosidase</keyword>
<dbReference type="Proteomes" id="UP000566819">
    <property type="component" value="Unassembled WGS sequence"/>
</dbReference>